<dbReference type="InterPro" id="IPR021734">
    <property type="entry name" value="DUF3303"/>
</dbReference>
<sequence>MFYMLINRTRPGLTADDFAQLGKLAQGFYDGIPPGLVLHNDWAANDGSRTFALLETDDPALLEQIQAPFRPYVDMELVPVTPVTGWTK</sequence>
<protein>
    <submittedName>
        <fullName evidence="1">DUF3303 family protein</fullName>
    </submittedName>
</protein>
<reference evidence="1 2" key="1">
    <citation type="submission" date="2020-10" db="EMBL/GenBank/DDBJ databases">
        <title>Connecting structure to function with the recovery of over 1000 high-quality activated sludge metagenome-assembled genomes encoding full-length rRNA genes using long-read sequencing.</title>
        <authorList>
            <person name="Singleton C.M."/>
            <person name="Petriglieri F."/>
            <person name="Kristensen J.M."/>
            <person name="Kirkegaard R.H."/>
            <person name="Michaelsen T.Y."/>
            <person name="Andersen M.H."/>
            <person name="Karst S.M."/>
            <person name="Dueholm M.S."/>
            <person name="Nielsen P.H."/>
            <person name="Albertsen M."/>
        </authorList>
    </citation>
    <scope>NUCLEOTIDE SEQUENCE [LARGE SCALE GENOMIC DNA]</scope>
    <source>
        <strain evidence="1">EsbW_18-Q3-R4-48_BATAC.285</strain>
    </source>
</reference>
<comment type="caution">
    <text evidence="1">The sequence shown here is derived from an EMBL/GenBank/DDBJ whole genome shotgun (WGS) entry which is preliminary data.</text>
</comment>
<evidence type="ECO:0000313" key="2">
    <source>
        <dbReference type="Proteomes" id="UP000697998"/>
    </source>
</evidence>
<name>A0A935UG44_9PROT</name>
<gene>
    <name evidence="1" type="ORF">IPJ27_11255</name>
</gene>
<dbReference type="Pfam" id="PF11746">
    <property type="entry name" value="DUF3303"/>
    <property type="match status" value="1"/>
</dbReference>
<organism evidence="1 2">
    <name type="scientific">Candidatus Accumulibacter proximus</name>
    <dbReference type="NCBI Taxonomy" id="2954385"/>
    <lineage>
        <taxon>Bacteria</taxon>
        <taxon>Pseudomonadati</taxon>
        <taxon>Pseudomonadota</taxon>
        <taxon>Betaproteobacteria</taxon>
        <taxon>Candidatus Accumulibacter</taxon>
    </lineage>
</organism>
<dbReference type="Proteomes" id="UP000697998">
    <property type="component" value="Unassembled WGS sequence"/>
</dbReference>
<dbReference type="EMBL" id="JADJMH010000009">
    <property type="protein sequence ID" value="MBK7675277.1"/>
    <property type="molecule type" value="Genomic_DNA"/>
</dbReference>
<evidence type="ECO:0000313" key="1">
    <source>
        <dbReference type="EMBL" id="MBK7675277.1"/>
    </source>
</evidence>
<dbReference type="AlphaFoldDB" id="A0A935UG44"/>
<accession>A0A935UG44</accession>
<proteinExistence type="predicted"/>